<dbReference type="Proteomes" id="UP001217918">
    <property type="component" value="Unassembled WGS sequence"/>
</dbReference>
<keyword evidence="3" id="KW-1185">Reference proteome</keyword>
<dbReference type="Gene3D" id="1.10.2000.10">
    <property type="entry name" value="Frizzled cysteine-rich domain"/>
    <property type="match status" value="1"/>
</dbReference>
<dbReference type="PANTHER" id="PTHR39142:SF1">
    <property type="entry name" value="AEL197CP"/>
    <property type="match status" value="1"/>
</dbReference>
<dbReference type="Pfam" id="PF12929">
    <property type="entry name" value="Mid1"/>
    <property type="match status" value="1"/>
</dbReference>
<evidence type="ECO:0000313" key="3">
    <source>
        <dbReference type="Proteomes" id="UP001217918"/>
    </source>
</evidence>
<evidence type="ECO:0000256" key="1">
    <source>
        <dbReference type="SAM" id="SignalP"/>
    </source>
</evidence>
<protein>
    <submittedName>
        <fullName evidence="2">Uncharacterized protein</fullName>
    </submittedName>
</protein>
<evidence type="ECO:0000313" key="2">
    <source>
        <dbReference type="EMBL" id="KAK2070771.1"/>
    </source>
</evidence>
<dbReference type="GO" id="GO:0005262">
    <property type="term" value="F:calcium channel activity"/>
    <property type="evidence" value="ECO:0007669"/>
    <property type="project" value="InterPro"/>
</dbReference>
<keyword evidence="1" id="KW-0732">Signal</keyword>
<sequence>MIHACGLLLLLRSWPWPGAATGCNQLTRIQTSPASCSRALSQTKIPSDPTSYEPEFNVFDRSITGRAPVAAVTPVTNNAAQPMNVAPGPGQTPETQVELPFNYGAAMYNFTSSTDVYFGVYAPNVTSPYAGTYNVEVAASVDGWYHTYNAEDDANLIWVDSDAQGALLLTHNLTTSNDPSVQSAIINTMPFVMFASNQNDSSANGLNYSYCGLRNYAQIQGTKDGKFASMVHTGMTTRGPGGLPKQQFYFSGLNSSSSYMGILAMSGNKPGNGSLVGRAAGGVGGGGHVFRATNFATKTATTSCSIIVNLTFCDQVAYAVPANYTNFPNATALANWYDSSAKAQYDFFDKSLQQIPCEAPPDQKYSLVRGCHDCAAAYKDWLCSVMIPRCEDFSNPAPYLQPRAVLAPFSNGSTLAPAALAGLGYRTDQMAFNASRNVLIDQWVAPGPYKEVLPCADLCFNLVQSCPASLGFACPTPGTVGFNTSYGLRQSTDGNADPTCNFPGSAHVFSAAGRTAVRLGVLGAAVVLATVCSAL</sequence>
<dbReference type="EMBL" id="JAQQPM010000004">
    <property type="protein sequence ID" value="KAK2070771.1"/>
    <property type="molecule type" value="Genomic_DNA"/>
</dbReference>
<dbReference type="AlphaFoldDB" id="A0AAD9MFB1"/>
<feature type="signal peptide" evidence="1">
    <location>
        <begin position="1"/>
        <end position="20"/>
    </location>
</feature>
<proteinExistence type="predicted"/>
<gene>
    <name evidence="2" type="ORF">P8C59_005240</name>
</gene>
<name>A0AAD9MFB1_9PEZI</name>
<organism evidence="2 3">
    <name type="scientific">Phyllachora maydis</name>
    <dbReference type="NCBI Taxonomy" id="1825666"/>
    <lineage>
        <taxon>Eukaryota</taxon>
        <taxon>Fungi</taxon>
        <taxon>Dikarya</taxon>
        <taxon>Ascomycota</taxon>
        <taxon>Pezizomycotina</taxon>
        <taxon>Sordariomycetes</taxon>
        <taxon>Sordariomycetidae</taxon>
        <taxon>Phyllachorales</taxon>
        <taxon>Phyllachoraceae</taxon>
        <taxon>Phyllachora</taxon>
    </lineage>
</organism>
<reference evidence="2" key="1">
    <citation type="journal article" date="2023" name="Mol. Plant Microbe Interact.">
        <title>Elucidating the Obligate Nature and Biological Capacity of an Invasive Fungal Corn Pathogen.</title>
        <authorList>
            <person name="MacCready J.S."/>
            <person name="Roggenkamp E.M."/>
            <person name="Gdanetz K."/>
            <person name="Chilvers M.I."/>
        </authorList>
    </citation>
    <scope>NUCLEOTIDE SEQUENCE</scope>
    <source>
        <strain evidence="2">PM02</strain>
    </source>
</reference>
<dbReference type="PANTHER" id="PTHR39142">
    <property type="entry name" value="MID1P"/>
    <property type="match status" value="1"/>
</dbReference>
<dbReference type="InterPro" id="IPR036790">
    <property type="entry name" value="Frizzled_dom_sf"/>
</dbReference>
<accession>A0AAD9MFB1</accession>
<comment type="caution">
    <text evidence="2">The sequence shown here is derived from an EMBL/GenBank/DDBJ whole genome shotgun (WGS) entry which is preliminary data.</text>
</comment>
<dbReference type="InterPro" id="IPR024338">
    <property type="entry name" value="MID1/Yam8"/>
</dbReference>
<feature type="chain" id="PRO_5042055376" evidence="1">
    <location>
        <begin position="21"/>
        <end position="535"/>
    </location>
</feature>
<dbReference type="GO" id="GO:0098703">
    <property type="term" value="P:calcium ion import across plasma membrane"/>
    <property type="evidence" value="ECO:0007669"/>
    <property type="project" value="InterPro"/>
</dbReference>